<feature type="compositionally biased region" description="Polar residues" evidence="1">
    <location>
        <begin position="129"/>
        <end position="138"/>
    </location>
</feature>
<evidence type="ECO:0000256" key="1">
    <source>
        <dbReference type="SAM" id="MobiDB-lite"/>
    </source>
</evidence>
<evidence type="ECO:0000313" key="2">
    <source>
        <dbReference type="EMBL" id="QGA72436.1"/>
    </source>
</evidence>
<dbReference type="EMBL" id="MK783188">
    <property type="protein sequence ID" value="QGA72436.1"/>
    <property type="molecule type" value="Genomic_DNA"/>
</dbReference>
<sequence length="138" mass="16615">MRVIVVENLLEEAKKQYEADLTKFKDMPFIHARMTFYFALYYAIENYLIESMKTEDYKGYLEHRFRNGYLKYWKGRVLFRYKDKEALLKDDLHDVMEKLGLNKLAKHIEKEIRLKTNTLTDPLDKPNNAGYNNTHENP</sequence>
<organism evidence="2">
    <name type="scientific">uncultured virus</name>
    <dbReference type="NCBI Taxonomy" id="340016"/>
    <lineage>
        <taxon>Viruses</taxon>
        <taxon>environmental samples</taxon>
    </lineage>
</organism>
<name>A0A5Q0TWC9_9VIRU</name>
<proteinExistence type="predicted"/>
<feature type="region of interest" description="Disordered" evidence="1">
    <location>
        <begin position="119"/>
        <end position="138"/>
    </location>
</feature>
<reference evidence="2" key="1">
    <citation type="submission" date="2019-04" db="EMBL/GenBank/DDBJ databases">
        <title>Diversity and Distribution of a Novel Hyperthermophilic Aquificales Virus Family.</title>
        <authorList>
            <person name="Mead D.A."/>
            <person name="Chevrette M.G."/>
            <person name="Lodes M."/>
            <person name="Hedlund B."/>
            <person name="Schoenfeld T.W."/>
            <person name="Monsma S.A."/>
        </authorList>
    </citation>
    <scope>NUCLEOTIDE SEQUENCE</scope>
</reference>
<accession>A0A5Q0TWC9</accession>
<protein>
    <submittedName>
        <fullName evidence="2">Uncharacterized protein</fullName>
    </submittedName>
</protein>